<organism evidence="2 3">
    <name type="scientific">Necator americanus</name>
    <name type="common">Human hookworm</name>
    <dbReference type="NCBI Taxonomy" id="51031"/>
    <lineage>
        <taxon>Eukaryota</taxon>
        <taxon>Metazoa</taxon>
        <taxon>Ecdysozoa</taxon>
        <taxon>Nematoda</taxon>
        <taxon>Chromadorea</taxon>
        <taxon>Rhabditida</taxon>
        <taxon>Rhabditina</taxon>
        <taxon>Rhabditomorpha</taxon>
        <taxon>Strongyloidea</taxon>
        <taxon>Ancylostomatidae</taxon>
        <taxon>Bunostominae</taxon>
        <taxon>Necator</taxon>
    </lineage>
</organism>
<keyword evidence="3" id="KW-1185">Reference proteome</keyword>
<reference evidence="3" key="1">
    <citation type="journal article" date="2014" name="Nat. Genet.">
        <title>Genome of the human hookworm Necator americanus.</title>
        <authorList>
            <person name="Tang Y.T."/>
            <person name="Gao X."/>
            <person name="Rosa B.A."/>
            <person name="Abubucker S."/>
            <person name="Hallsworth-Pepin K."/>
            <person name="Martin J."/>
            <person name="Tyagi R."/>
            <person name="Heizer E."/>
            <person name="Zhang X."/>
            <person name="Bhonagiri-Palsikar V."/>
            <person name="Minx P."/>
            <person name="Warren W.C."/>
            <person name="Wang Q."/>
            <person name="Zhan B."/>
            <person name="Hotez P.J."/>
            <person name="Sternberg P.W."/>
            <person name="Dougall A."/>
            <person name="Gaze S.T."/>
            <person name="Mulvenna J."/>
            <person name="Sotillo J."/>
            <person name="Ranganathan S."/>
            <person name="Rabelo E.M."/>
            <person name="Wilson R.K."/>
            <person name="Felgner P.L."/>
            <person name="Bethony J."/>
            <person name="Hawdon J.M."/>
            <person name="Gasser R.B."/>
            <person name="Loukas A."/>
            <person name="Mitreva M."/>
        </authorList>
    </citation>
    <scope>NUCLEOTIDE SEQUENCE [LARGE SCALE GENOMIC DNA]</scope>
</reference>
<gene>
    <name evidence="2" type="ORF">NECAME_18709</name>
</gene>
<feature type="non-terminal residue" evidence="2">
    <location>
        <position position="1"/>
    </location>
</feature>
<dbReference type="KEGG" id="nai:NECAME_18709"/>
<evidence type="ECO:0000256" key="1">
    <source>
        <dbReference type="SAM" id="MobiDB-lite"/>
    </source>
</evidence>
<protein>
    <submittedName>
        <fullName evidence="2">Uncharacterized protein</fullName>
    </submittedName>
</protein>
<evidence type="ECO:0000313" key="3">
    <source>
        <dbReference type="Proteomes" id="UP000053676"/>
    </source>
</evidence>
<name>W2SV45_NECAM</name>
<evidence type="ECO:0000313" key="2">
    <source>
        <dbReference type="EMBL" id="ETN72701.1"/>
    </source>
</evidence>
<feature type="region of interest" description="Disordered" evidence="1">
    <location>
        <begin position="295"/>
        <end position="324"/>
    </location>
</feature>
<dbReference type="AlphaFoldDB" id="W2SV45"/>
<feature type="compositionally biased region" description="Basic residues" evidence="1">
    <location>
        <begin position="308"/>
        <end position="324"/>
    </location>
</feature>
<dbReference type="EMBL" id="KI663286">
    <property type="protein sequence ID" value="ETN72701.1"/>
    <property type="molecule type" value="Genomic_DNA"/>
</dbReference>
<proteinExistence type="predicted"/>
<sequence length="324" mass="35475">HLRNEIGRPHRIVVAVEPERGHAGLAAVVAERLCQVALPARASVLAQAAREVDERAHAAGRLRAIGHGGQAAVRGARDNDLARVDIGLLRHVRDGRSDIGRLAEAVARDIAAVLLIRAARIREALAVRRDDDVAAAHEFARERKRVAARLEARVAGNLAVIEDHHRERAGAVRAVNRGFERDVARCIDGNADHLLVHAGGHDGQIRVVERNARYVGAAEGTACEAGLGSVGGMRDRGVGGELRVRTRTCRIGQRRGVSNRKHTRGAGYDPSGKELPERHALHHLQKTCCCESANRPTFPHTRPVQGTTRHRCAWPRRRERRHDP</sequence>
<dbReference type="Proteomes" id="UP000053676">
    <property type="component" value="Unassembled WGS sequence"/>
</dbReference>
<accession>W2SV45</accession>